<gene>
    <name evidence="1" type="ORF">HMPREF3208_01352</name>
</gene>
<dbReference type="AlphaFoldDB" id="A0A133NR35"/>
<dbReference type="PATRIC" id="fig|2702.100.peg.1339"/>
<dbReference type="Proteomes" id="UP000070687">
    <property type="component" value="Unassembled WGS sequence"/>
</dbReference>
<comment type="caution">
    <text evidence="1">The sequence shown here is derived from an EMBL/GenBank/DDBJ whole genome shotgun (WGS) entry which is preliminary data.</text>
</comment>
<protein>
    <submittedName>
        <fullName evidence="1">Uncharacterized protein</fullName>
    </submittedName>
</protein>
<proteinExistence type="predicted"/>
<organism evidence="1 2">
    <name type="scientific">Gardnerella vaginalis</name>
    <dbReference type="NCBI Taxonomy" id="2702"/>
    <lineage>
        <taxon>Bacteria</taxon>
        <taxon>Bacillati</taxon>
        <taxon>Actinomycetota</taxon>
        <taxon>Actinomycetes</taxon>
        <taxon>Bifidobacteriales</taxon>
        <taxon>Bifidobacteriaceae</taxon>
        <taxon>Gardnerella</taxon>
    </lineage>
</organism>
<sequence length="40" mass="4677">MLIQAKPTTMNISKINSKMYCLNIFHAINNNQSQPIKKIW</sequence>
<accession>A0A133NR35</accession>
<name>A0A133NR35_GARVA</name>
<reference evidence="1 2" key="1">
    <citation type="submission" date="2016-01" db="EMBL/GenBank/DDBJ databases">
        <authorList>
            <person name="Oliw E.H."/>
        </authorList>
    </citation>
    <scope>NUCLEOTIDE SEQUENCE [LARGE SCALE GENOMIC DNA]</scope>
    <source>
        <strain evidence="1 2">PSS_7772B</strain>
    </source>
</reference>
<evidence type="ECO:0000313" key="2">
    <source>
        <dbReference type="Proteomes" id="UP000070687"/>
    </source>
</evidence>
<dbReference type="EMBL" id="LRQB01000091">
    <property type="protein sequence ID" value="KXA18737.1"/>
    <property type="molecule type" value="Genomic_DNA"/>
</dbReference>
<evidence type="ECO:0000313" key="1">
    <source>
        <dbReference type="EMBL" id="KXA18737.1"/>
    </source>
</evidence>